<feature type="transmembrane region" description="Helical" evidence="2">
    <location>
        <begin position="830"/>
        <end position="857"/>
    </location>
</feature>
<proteinExistence type="predicted"/>
<keyword evidence="2" id="KW-0812">Transmembrane</keyword>
<evidence type="ECO:0000256" key="1">
    <source>
        <dbReference type="SAM" id="MobiDB-lite"/>
    </source>
</evidence>
<feature type="transmembrane region" description="Helical" evidence="2">
    <location>
        <begin position="1381"/>
        <end position="1401"/>
    </location>
</feature>
<feature type="transmembrane region" description="Helical" evidence="2">
    <location>
        <begin position="584"/>
        <end position="604"/>
    </location>
</feature>
<feature type="transmembrane region" description="Helical" evidence="2">
    <location>
        <begin position="977"/>
        <end position="994"/>
    </location>
</feature>
<feature type="region of interest" description="Disordered" evidence="1">
    <location>
        <begin position="1665"/>
        <end position="1717"/>
    </location>
</feature>
<feature type="transmembrane region" description="Helical" evidence="2">
    <location>
        <begin position="307"/>
        <end position="329"/>
    </location>
</feature>
<feature type="compositionally biased region" description="Pro residues" evidence="1">
    <location>
        <begin position="1666"/>
        <end position="1678"/>
    </location>
</feature>
<feature type="transmembrane region" description="Helical" evidence="2">
    <location>
        <begin position="90"/>
        <end position="113"/>
    </location>
</feature>
<feature type="transmembrane region" description="Helical" evidence="2">
    <location>
        <begin position="1524"/>
        <end position="1550"/>
    </location>
</feature>
<feature type="transmembrane region" description="Helical" evidence="2">
    <location>
        <begin position="648"/>
        <end position="673"/>
    </location>
</feature>
<reference evidence="3" key="1">
    <citation type="submission" date="2021-11" db="EMBL/GenBank/DDBJ databases">
        <authorList>
            <consortium name="Genoscope - CEA"/>
            <person name="William W."/>
        </authorList>
    </citation>
    <scope>NUCLEOTIDE SEQUENCE</scope>
</reference>
<feature type="transmembrane region" description="Helical" evidence="2">
    <location>
        <begin position="921"/>
        <end position="943"/>
    </location>
</feature>
<feature type="transmembrane region" description="Helical" evidence="2">
    <location>
        <begin position="282"/>
        <end position="300"/>
    </location>
</feature>
<feature type="transmembrane region" description="Helical" evidence="2">
    <location>
        <begin position="1131"/>
        <end position="1148"/>
    </location>
</feature>
<feature type="transmembrane region" description="Helical" evidence="2">
    <location>
        <begin position="178"/>
        <end position="201"/>
    </location>
</feature>
<feature type="region of interest" description="Disordered" evidence="1">
    <location>
        <begin position="1021"/>
        <end position="1047"/>
    </location>
</feature>
<feature type="transmembrane region" description="Helical" evidence="2">
    <location>
        <begin position="53"/>
        <end position="78"/>
    </location>
</feature>
<feature type="transmembrane region" description="Helical" evidence="2">
    <location>
        <begin position="419"/>
        <end position="436"/>
    </location>
</feature>
<feature type="transmembrane region" description="Helical" evidence="2">
    <location>
        <begin position="1408"/>
        <end position="1424"/>
    </location>
</feature>
<feature type="transmembrane region" description="Helical" evidence="2">
    <location>
        <begin position="1271"/>
        <end position="1291"/>
    </location>
</feature>
<feature type="transmembrane region" description="Helical" evidence="2">
    <location>
        <begin position="726"/>
        <end position="757"/>
    </location>
</feature>
<feature type="transmembrane region" description="Helical" evidence="2">
    <location>
        <begin position="1608"/>
        <end position="1626"/>
    </location>
</feature>
<protein>
    <submittedName>
        <fullName evidence="3">Uncharacterized protein</fullName>
    </submittedName>
</protein>
<feature type="transmembrane region" description="Helical" evidence="2">
    <location>
        <begin position="341"/>
        <end position="370"/>
    </location>
</feature>
<dbReference type="OrthoDB" id="44545at2759"/>
<feature type="transmembrane region" description="Helical" evidence="2">
    <location>
        <begin position="1484"/>
        <end position="1503"/>
    </location>
</feature>
<feature type="transmembrane region" description="Helical" evidence="2">
    <location>
        <begin position="20"/>
        <end position="41"/>
    </location>
</feature>
<feature type="transmembrane region" description="Helical" evidence="2">
    <location>
        <begin position="119"/>
        <end position="140"/>
    </location>
</feature>
<keyword evidence="2" id="KW-1133">Transmembrane helix</keyword>
<feature type="transmembrane region" description="Helical" evidence="2">
    <location>
        <begin position="1193"/>
        <end position="1210"/>
    </location>
</feature>
<feature type="transmembrane region" description="Helical" evidence="2">
    <location>
        <begin position="792"/>
        <end position="810"/>
    </location>
</feature>
<sequence>MAAADVAPAPEPAMSGELKIVLTCILLGAVGLTVGVITFSTLLPEIFGGRQGYVAGVVLVLLALAVLGLLQGAFECVLGDDLALPKHVAALGTLFVVVALNSAAVCVGANAMVRGDKPAAVVSLACVLALLSLGHSLLIRSQRRKYANQKEILTWLPACLATIMLPFVGFWISVGPGVHASAVAAACCVVALGSFAPLALAAPAFKRGRTAGLLQLLHALLTLISVLVTALGGQFDRGARSLIVWPCGLAGSSAIHYLVTAAVRHPLFNKAESNDGGDGPSASLALLLHVLADFVGAIIVRCADPKAYISIGSVAIWVSLLIGCGAYYSSPSDFLYVRRSMLALVFFATSFWTGRAALLVTAPVAVAAWWAMQMPWWRTRGAYTYAQVTTDTAPASPARVAPDTATVESAPWYERSIKPSLFISGVFLGVGSFVAVDWLDALNDCDRWLLAGRAFLLLPAALILADANRRRAVAGDETHATICGLAAFALPLVAMASLRGGDGNTAPDAVIALLHAFFAVILLGVTSSKRIKAPLAAVRTARGCAMVAVLIYVARLETFNFVTYVVAVAACVAGVVGAGSSDELGYDTVLGACALLLVAAIAFLSEGDCGGGPSTFQCSAYPLLALLPALVVFHVLQQKVRKAETRTALLPDLAGAALVLALSCLPFAIAVVVQNGRQIIHNIVKRGVQEAAGAPFMLSAVILFMECGLVATYFSAPKGPGNKNAVFTCLSMVVLAATEVAMPLALAPTALFAVALARMEKSLPAAIVATLTFLVRAQFQLYLGLYGLGMKWWALILGICTLLLVFMWPMPSLKDNESGLLVGVFRLAFITGGVVLIGPATFGWGALIGVCFTTGWFVFTDKKEGGLRVLLALPLLFFGAIDMVLNLQFGMTGCHAIAAGIAAGLTLLGSCVLAKTSDDDVGRFVAHASVYLYALPLGLGGALNSLDDGLRIGSVVAVLVIVLVWSILAKHALMSDVVIPIISLCCVAGLYRIPERTLPALAITSAGWCLVLGALSLVPKKEKAPPSDEATRPAKGSFDEPGDVEASEPPRGLGALAAFVHKNFSFKGCLGGAPINRRRRAALWLLAAFTFVNGPASKVAAIPVVVAAIVLVGKELVQEEEEPSQNISGEAILTILLLIGTYLLVVNIQGEGAFYPFKSMIWRTQRNATGACAVVSLIALPLALILWVCDEKIQAFVVAYLWCVPFGLAASIPTKGWLGVAATLATGAVSIGVFDHPSVSAALTPPVALVSGAVLAEFSGVIGASRPYWHVFAAGSVLLAALELFIFMHTPHGEKAKDSLLLAAQTATAMGLAYFFGGIVGVSAVTIVVLFDWHDRFTDENKRNDMKIVWGCFGQALLVGAGLGTAGYARNASGLFGEYMGQTADAASLVAGFGALLLLIIKDHRSPALAYAWVLAYGLGGGAANKLGNALVAWGAILVSGAYALTKRHVVACCYVVPPLGFAAGAFLSARVCCALAVTRGVFYVALPVWVYGFFLLISSITLRHQGKDFNMEASDGMCAPKELCAATWCSCLELSGWLWTFVGLCAGLFFGINAVWGRMLFCGLLIVMGLINLTRGFRVGKQVSDHADEALNEKQKAAENAEFARGVRLRIFGMVVINLAVWFAVGGVETAIARALLACLGSLVAIASGCFYLVWQKQIRARAPAPKPAPVPVPEPVAQPVAQPQEATPAPPAQPPAPPAEPVQPPAPAPAPAAAPEPLRKETLPAVDVATGAAVTWLKVEPATKGDVLLHVHPPMDACVNGAALTVEPKKLIDLLQQAEAASLAATPAPTPTTPTRQELRVTVPDGCSAGQTIHVQAPDGRILAIVLPPGSAPGMRLAIKL</sequence>
<evidence type="ECO:0000313" key="4">
    <source>
        <dbReference type="Proteomes" id="UP000789595"/>
    </source>
</evidence>
<feature type="transmembrane region" description="Helical" evidence="2">
    <location>
        <begin position="479"/>
        <end position="497"/>
    </location>
</feature>
<feature type="transmembrane region" description="Helical" evidence="2">
    <location>
        <begin position="1000"/>
        <end position="1018"/>
    </location>
</feature>
<feature type="transmembrane region" description="Helical" evidence="2">
    <location>
        <begin position="152"/>
        <end position="172"/>
    </location>
</feature>
<dbReference type="Proteomes" id="UP000789595">
    <property type="component" value="Unassembled WGS sequence"/>
</dbReference>
<feature type="transmembrane region" description="Helical" evidence="2">
    <location>
        <begin position="509"/>
        <end position="526"/>
    </location>
</feature>
<feature type="transmembrane region" description="Helical" evidence="2">
    <location>
        <begin position="1632"/>
        <end position="1656"/>
    </location>
</feature>
<dbReference type="EMBL" id="CAKKNE010000006">
    <property type="protein sequence ID" value="CAH0378650.1"/>
    <property type="molecule type" value="Genomic_DNA"/>
</dbReference>
<feature type="transmembrane region" description="Helical" evidence="2">
    <location>
        <begin position="619"/>
        <end position="636"/>
    </location>
</feature>
<feature type="transmembrane region" description="Helical" evidence="2">
    <location>
        <begin position="763"/>
        <end position="785"/>
    </location>
</feature>
<feature type="transmembrane region" description="Helical" evidence="2">
    <location>
        <begin position="1083"/>
        <end position="1111"/>
    </location>
</feature>
<feature type="transmembrane region" description="Helical" evidence="2">
    <location>
        <begin position="1246"/>
        <end position="1264"/>
    </location>
</feature>
<evidence type="ECO:0000313" key="3">
    <source>
        <dbReference type="EMBL" id="CAH0378650.1"/>
    </source>
</evidence>
<feature type="transmembrane region" description="Helical" evidence="2">
    <location>
        <begin position="448"/>
        <end position="467"/>
    </location>
</feature>
<feature type="transmembrane region" description="Helical" evidence="2">
    <location>
        <begin position="1168"/>
        <end position="1187"/>
    </location>
</feature>
<feature type="compositionally biased region" description="Pro residues" evidence="1">
    <location>
        <begin position="1690"/>
        <end position="1716"/>
    </location>
</feature>
<feature type="transmembrane region" description="Helical" evidence="2">
    <location>
        <begin position="869"/>
        <end position="889"/>
    </location>
</feature>
<feature type="transmembrane region" description="Helical" evidence="2">
    <location>
        <begin position="213"/>
        <end position="235"/>
    </location>
</feature>
<feature type="compositionally biased region" description="Basic and acidic residues" evidence="1">
    <location>
        <begin position="1021"/>
        <end position="1032"/>
    </location>
</feature>
<feature type="transmembrane region" description="Helical" evidence="2">
    <location>
        <begin position="559"/>
        <end position="577"/>
    </location>
</feature>
<keyword evidence="2" id="KW-0472">Membrane</keyword>
<feature type="transmembrane region" description="Helical" evidence="2">
    <location>
        <begin position="1217"/>
        <end position="1234"/>
    </location>
</feature>
<comment type="caution">
    <text evidence="3">The sequence shown here is derived from an EMBL/GenBank/DDBJ whole genome shotgun (WGS) entry which is preliminary data.</text>
</comment>
<feature type="transmembrane region" description="Helical" evidence="2">
    <location>
        <begin position="1348"/>
        <end position="1369"/>
    </location>
</feature>
<feature type="transmembrane region" description="Helical" evidence="2">
    <location>
        <begin position="949"/>
        <end position="968"/>
    </location>
</feature>
<feature type="transmembrane region" description="Helical" evidence="2">
    <location>
        <begin position="693"/>
        <end position="714"/>
    </location>
</feature>
<feature type="transmembrane region" description="Helical" evidence="2">
    <location>
        <begin position="895"/>
        <end position="914"/>
    </location>
</feature>
<organism evidence="3 4">
    <name type="scientific">Pelagomonas calceolata</name>
    <dbReference type="NCBI Taxonomy" id="35677"/>
    <lineage>
        <taxon>Eukaryota</taxon>
        <taxon>Sar</taxon>
        <taxon>Stramenopiles</taxon>
        <taxon>Ochrophyta</taxon>
        <taxon>Pelagophyceae</taxon>
        <taxon>Pelagomonadales</taxon>
        <taxon>Pelagomonadaceae</taxon>
        <taxon>Pelagomonas</taxon>
    </lineage>
</organism>
<evidence type="ECO:0000256" key="2">
    <source>
        <dbReference type="SAM" id="Phobius"/>
    </source>
</evidence>
<name>A0A8J2SZ80_9STRA</name>
<gene>
    <name evidence="3" type="ORF">PECAL_6P02460</name>
</gene>
<feature type="transmembrane region" description="Helical" evidence="2">
    <location>
        <begin position="1453"/>
        <end position="1478"/>
    </location>
</feature>
<keyword evidence="4" id="KW-1185">Reference proteome</keyword>
<feature type="transmembrane region" description="Helical" evidence="2">
    <location>
        <begin position="1311"/>
        <end position="1333"/>
    </location>
</feature>
<feature type="compositionally biased region" description="Low complexity" evidence="1">
    <location>
        <begin position="1679"/>
        <end position="1689"/>
    </location>
</feature>
<accession>A0A8J2SZ80</accession>
<feature type="transmembrane region" description="Helical" evidence="2">
    <location>
        <begin position="533"/>
        <end position="553"/>
    </location>
</feature>